<organism evidence="1">
    <name type="scientific">Sinorhizobium sp. M14</name>
    <dbReference type="NCBI Taxonomy" id="430451"/>
    <lineage>
        <taxon>Bacteria</taxon>
        <taxon>Pseudomonadati</taxon>
        <taxon>Pseudomonadota</taxon>
        <taxon>Alphaproteobacteria</taxon>
        <taxon>Hyphomicrobiales</taxon>
        <taxon>Rhizobiaceae</taxon>
        <taxon>Sinorhizobium/Ensifer group</taxon>
        <taxon>Sinorhizobium</taxon>
    </lineage>
</organism>
<dbReference type="AlphaFoldDB" id="A0A142BPT8"/>
<evidence type="ECO:0000313" key="1">
    <source>
        <dbReference type="EMBL" id="AMP35096.1"/>
    </source>
</evidence>
<name>A0A142BPT8_9HYPH</name>
<proteinExistence type="predicted"/>
<dbReference type="EMBL" id="KU140623">
    <property type="protein sequence ID" value="AMP35096.1"/>
    <property type="molecule type" value="Genomic_DNA"/>
</dbReference>
<keyword evidence="1" id="KW-0614">Plasmid</keyword>
<gene>
    <name evidence="1" type="ORF">pSinB_237</name>
</gene>
<geneLocation type="plasmid" evidence="1">
    <name>pSinB</name>
</geneLocation>
<sequence length="469" mass="52266">MTDPLPDGRYCSVADVRRVLSELMPHLVPYWERPLKDYAAAAFDAGEFHAGCSVRHHAMTLLCRCIERTALRSGFGVGEARSAGNQMWRSPTLQTGPHCLLLIEPDAFYTHVFSLLGLKVQQREWYITYHASTVSFAEKAKKGPGWLWLAGEPLNVFGLPRSRMDSFSIRGSNGPIRFALSNSRGEPTQNSFAADLLAALPSDEFETAADAIRQANQMLWRRNLPFSVNLLQLDDFDIADLVADHLDDAGSWFSTAFIGNAALAESFLNAIDQFNAGSWLGWIRRTTDFFWGMERGRIVPLRLQGKVLRASNSSNFEIAYRRESIAGALRQRELVPSLYTVFLVTSILPGVRVLGGCRQVIYYPLMRYLAALGFAQSGQSGLLAELRRDARPGLWGHRVLKPARGDPLAEIRDSGRVETLLSRYAEMPLVQAVGDLASFTMDPAWARLSEQMDGGFISAGSPEWQWSRS</sequence>
<accession>A0A142BPT8</accession>
<reference evidence="1" key="1">
    <citation type="submission" date="2015-11" db="EMBL/GenBank/DDBJ databases">
        <title>Molecular characterization of pSinB plasmid of arsenite oxidizing, metalotolerant Sinorhizobium sp. M14 - insight into the heavy metal resistome of sinorhizobial extrachromosomal replicons.</title>
        <authorList>
            <person name="Romaniuk K."/>
            <person name="Decewicz P."/>
            <person name="Mielnicki S."/>
            <person name="Sklodowska A."/>
            <person name="Dziewit L."/>
            <person name="Drewniak L."/>
        </authorList>
    </citation>
    <scope>NUCLEOTIDE SEQUENCE</scope>
    <source>
        <strain evidence="1">M14</strain>
        <plasmid evidence="1">pSinB</plasmid>
    </source>
</reference>
<protein>
    <submittedName>
        <fullName evidence="1">Uncharacterized protein</fullName>
    </submittedName>
</protein>